<reference evidence="3" key="1">
    <citation type="submission" date="2016-10" db="EMBL/GenBank/DDBJ databases">
        <authorList>
            <person name="Varghese N."/>
            <person name="Submissions S."/>
        </authorList>
    </citation>
    <scope>NUCLEOTIDE SEQUENCE [LARGE SCALE GENOMIC DNA]</scope>
    <source>
        <strain evidence="3">CGMCC 1.7739</strain>
    </source>
</reference>
<keyword evidence="1" id="KW-0472">Membrane</keyword>
<dbReference type="AlphaFoldDB" id="A0A1I2RAR0"/>
<gene>
    <name evidence="2" type="ORF">SAMN04488063_1853</name>
</gene>
<accession>A0A1I2RAR0</accession>
<evidence type="ECO:0000313" key="3">
    <source>
        <dbReference type="Proteomes" id="UP000198876"/>
    </source>
</evidence>
<sequence>MPSVIPGYSTRTKVIQLGFWILVLSEFVNAVRGYRTVVTFAGAVVGGTIIAGVVVVAVIDRFDLWPSLDVRF</sequence>
<feature type="transmembrane region" description="Helical" evidence="1">
    <location>
        <begin position="14"/>
        <end position="31"/>
    </location>
</feature>
<keyword evidence="1" id="KW-0812">Transmembrane</keyword>
<name>A0A1I2RAR0_9EURY</name>
<evidence type="ECO:0000256" key="1">
    <source>
        <dbReference type="SAM" id="Phobius"/>
    </source>
</evidence>
<evidence type="ECO:0000313" key="2">
    <source>
        <dbReference type="EMBL" id="SFG37638.1"/>
    </source>
</evidence>
<proteinExistence type="predicted"/>
<dbReference type="EMBL" id="FOOQ01000002">
    <property type="protein sequence ID" value="SFG37638.1"/>
    <property type="molecule type" value="Genomic_DNA"/>
</dbReference>
<keyword evidence="3" id="KW-1185">Reference proteome</keyword>
<keyword evidence="1" id="KW-1133">Transmembrane helix</keyword>
<organism evidence="2 3">
    <name type="scientific">Halopelagius inordinatus</name>
    <dbReference type="NCBI Taxonomy" id="553467"/>
    <lineage>
        <taxon>Archaea</taxon>
        <taxon>Methanobacteriati</taxon>
        <taxon>Methanobacteriota</taxon>
        <taxon>Stenosarchaea group</taxon>
        <taxon>Halobacteria</taxon>
        <taxon>Halobacteriales</taxon>
        <taxon>Haloferacaceae</taxon>
    </lineage>
</organism>
<protein>
    <submittedName>
        <fullName evidence="2">Uncharacterized protein</fullName>
    </submittedName>
</protein>
<dbReference type="Proteomes" id="UP000198876">
    <property type="component" value="Unassembled WGS sequence"/>
</dbReference>
<feature type="transmembrane region" description="Helical" evidence="1">
    <location>
        <begin position="38"/>
        <end position="59"/>
    </location>
</feature>
<dbReference type="STRING" id="553467.SAMN04488063_1853"/>